<feature type="transmembrane region" description="Helical" evidence="2">
    <location>
        <begin position="251"/>
        <end position="272"/>
    </location>
</feature>
<dbReference type="RefSeq" id="WP_136436209.1">
    <property type="nucleotide sequence ID" value="NZ_JBHSNS010000001.1"/>
</dbReference>
<feature type="transmembrane region" description="Helical" evidence="2">
    <location>
        <begin position="96"/>
        <end position="114"/>
    </location>
</feature>
<comment type="caution">
    <text evidence="3">The sequence shown here is derived from an EMBL/GenBank/DDBJ whole genome shotgun (WGS) entry which is preliminary data.</text>
</comment>
<feature type="transmembrane region" description="Helical" evidence="2">
    <location>
        <begin position="352"/>
        <end position="373"/>
    </location>
</feature>
<sequence>MTSLQSPVRRTGHGRSRARSDADLRRDLATSRPLVPTATIGGAIAAGGPLLVCLAVAVVGWFLTDAGGEGSPSGALRVGAHGWLAAHGSTVAVEGIRITAIPLGLTLLCAWAVWRIGLRVGESVSGHGPDADRIADGERDWTVAIAAGLFAASYVVVGVVTSAVASTAASAPSSARLVLWSVLLAGGVGAPAIAFGSGRAAIWLPRVPASVRSIALAMRRILTAWVLLCLLALAAAFLSDFSTAANIVSQLHADAGAIALMTLLTAAVLPNAALFSSSYLLGPGFTVGAGTMVSPGAVVLGPLPMFPLLAALPDQGPTPWWAAWLMLLPVLVAAVVAARVQRDRPVLAWDQAAIRGCAGGIAAGVVLGILTAFAGGAVGPGRMNDVGPYTFDVLLHAITSFGVGGLVGGLVMCWWQRDGEARVSSGLGAVRARLPRRR</sequence>
<evidence type="ECO:0000256" key="2">
    <source>
        <dbReference type="SAM" id="Phobius"/>
    </source>
</evidence>
<feature type="transmembrane region" description="Helical" evidence="2">
    <location>
        <begin position="320"/>
        <end position="340"/>
    </location>
</feature>
<keyword evidence="4" id="KW-1185">Reference proteome</keyword>
<keyword evidence="2" id="KW-0812">Transmembrane</keyword>
<protein>
    <submittedName>
        <fullName evidence="3">DUF6350 family protein</fullName>
    </submittedName>
</protein>
<keyword evidence="2" id="KW-0472">Membrane</keyword>
<evidence type="ECO:0000313" key="3">
    <source>
        <dbReference type="EMBL" id="MFC5727674.1"/>
    </source>
</evidence>
<feature type="transmembrane region" description="Helical" evidence="2">
    <location>
        <begin position="34"/>
        <end position="63"/>
    </location>
</feature>
<evidence type="ECO:0000256" key="1">
    <source>
        <dbReference type="SAM" id="MobiDB-lite"/>
    </source>
</evidence>
<name>A0ABW0ZEM5_9ACTN</name>
<reference evidence="4" key="1">
    <citation type="journal article" date="2019" name="Int. J. Syst. Evol. Microbiol.">
        <title>The Global Catalogue of Microorganisms (GCM) 10K type strain sequencing project: providing services to taxonomists for standard genome sequencing and annotation.</title>
        <authorList>
            <consortium name="The Broad Institute Genomics Platform"/>
            <consortium name="The Broad Institute Genome Sequencing Center for Infectious Disease"/>
            <person name="Wu L."/>
            <person name="Ma J."/>
        </authorList>
    </citation>
    <scope>NUCLEOTIDE SEQUENCE [LARGE SCALE GENOMIC DNA]</scope>
    <source>
        <strain evidence="4">YIM 94188</strain>
    </source>
</reference>
<proteinExistence type="predicted"/>
<feature type="transmembrane region" description="Helical" evidence="2">
    <location>
        <begin position="143"/>
        <end position="165"/>
    </location>
</feature>
<gene>
    <name evidence="3" type="ORF">ACFPQB_02000</name>
</gene>
<dbReference type="Proteomes" id="UP001596072">
    <property type="component" value="Unassembled WGS sequence"/>
</dbReference>
<dbReference type="InterPro" id="IPR045931">
    <property type="entry name" value="DUF6350"/>
</dbReference>
<evidence type="ECO:0000313" key="4">
    <source>
        <dbReference type="Proteomes" id="UP001596072"/>
    </source>
</evidence>
<organism evidence="3 4">
    <name type="scientific">Nocardioides vastitatis</name>
    <dbReference type="NCBI Taxonomy" id="2568655"/>
    <lineage>
        <taxon>Bacteria</taxon>
        <taxon>Bacillati</taxon>
        <taxon>Actinomycetota</taxon>
        <taxon>Actinomycetes</taxon>
        <taxon>Propionibacteriales</taxon>
        <taxon>Nocardioidaceae</taxon>
        <taxon>Nocardioides</taxon>
    </lineage>
</organism>
<feature type="region of interest" description="Disordered" evidence="1">
    <location>
        <begin position="1"/>
        <end position="22"/>
    </location>
</feature>
<dbReference type="Pfam" id="PF19877">
    <property type="entry name" value="DUF6350"/>
    <property type="match status" value="1"/>
</dbReference>
<keyword evidence="2" id="KW-1133">Transmembrane helix</keyword>
<feature type="transmembrane region" description="Helical" evidence="2">
    <location>
        <begin position="222"/>
        <end position="239"/>
    </location>
</feature>
<feature type="transmembrane region" description="Helical" evidence="2">
    <location>
        <begin position="177"/>
        <end position="202"/>
    </location>
</feature>
<accession>A0ABW0ZEM5</accession>
<feature type="transmembrane region" description="Helical" evidence="2">
    <location>
        <begin position="279"/>
        <end position="300"/>
    </location>
</feature>
<feature type="transmembrane region" description="Helical" evidence="2">
    <location>
        <begin position="393"/>
        <end position="415"/>
    </location>
</feature>
<dbReference type="EMBL" id="JBHSNS010000001">
    <property type="protein sequence ID" value="MFC5727674.1"/>
    <property type="molecule type" value="Genomic_DNA"/>
</dbReference>